<name>R7SCQ6_CONPW</name>
<dbReference type="EMBL" id="JH711598">
    <property type="protein sequence ID" value="EIW73943.1"/>
    <property type="molecule type" value="Genomic_DNA"/>
</dbReference>
<evidence type="ECO:0000313" key="1">
    <source>
        <dbReference type="EMBL" id="EIW73943.1"/>
    </source>
</evidence>
<evidence type="ECO:0000313" key="2">
    <source>
        <dbReference type="Proteomes" id="UP000053558"/>
    </source>
</evidence>
<dbReference type="OrthoDB" id="3229437at2759"/>
<dbReference type="OMA" id="ILLECPR"/>
<proteinExistence type="predicted"/>
<sequence>MDTERSIYGRMIQCRTCHCFSGDFYAEFVPSEQTACPCGARIQSRQHIICECPRYATARRHLCKPNEDVSLTDVLGTKKGLQALTLFLRDSDAFKKSSTEAPPTETDDPRASQ</sequence>
<accession>R7SCQ6</accession>
<gene>
    <name evidence="1" type="ORF">CONPUDRAFT_160542</name>
</gene>
<dbReference type="KEGG" id="cput:CONPUDRAFT_160542"/>
<protein>
    <submittedName>
        <fullName evidence="1">Uncharacterized protein</fullName>
    </submittedName>
</protein>
<dbReference type="RefSeq" id="XP_007775873.1">
    <property type="nucleotide sequence ID" value="XM_007777683.1"/>
</dbReference>
<reference evidence="2" key="1">
    <citation type="journal article" date="2012" name="Science">
        <title>The Paleozoic origin of enzymatic lignin decomposition reconstructed from 31 fungal genomes.</title>
        <authorList>
            <person name="Floudas D."/>
            <person name="Binder M."/>
            <person name="Riley R."/>
            <person name="Barry K."/>
            <person name="Blanchette R.A."/>
            <person name="Henrissat B."/>
            <person name="Martinez A.T."/>
            <person name="Otillar R."/>
            <person name="Spatafora J.W."/>
            <person name="Yadav J.S."/>
            <person name="Aerts A."/>
            <person name="Benoit I."/>
            <person name="Boyd A."/>
            <person name="Carlson A."/>
            <person name="Copeland A."/>
            <person name="Coutinho P.M."/>
            <person name="de Vries R.P."/>
            <person name="Ferreira P."/>
            <person name="Findley K."/>
            <person name="Foster B."/>
            <person name="Gaskell J."/>
            <person name="Glotzer D."/>
            <person name="Gorecki P."/>
            <person name="Heitman J."/>
            <person name="Hesse C."/>
            <person name="Hori C."/>
            <person name="Igarashi K."/>
            <person name="Jurgens J.A."/>
            <person name="Kallen N."/>
            <person name="Kersten P."/>
            <person name="Kohler A."/>
            <person name="Kuees U."/>
            <person name="Kumar T.K.A."/>
            <person name="Kuo A."/>
            <person name="LaButti K."/>
            <person name="Larrondo L.F."/>
            <person name="Lindquist E."/>
            <person name="Ling A."/>
            <person name="Lombard V."/>
            <person name="Lucas S."/>
            <person name="Lundell T."/>
            <person name="Martin R."/>
            <person name="McLaughlin D.J."/>
            <person name="Morgenstern I."/>
            <person name="Morin E."/>
            <person name="Murat C."/>
            <person name="Nagy L.G."/>
            <person name="Nolan M."/>
            <person name="Ohm R.A."/>
            <person name="Patyshakuliyeva A."/>
            <person name="Rokas A."/>
            <person name="Ruiz-Duenas F.J."/>
            <person name="Sabat G."/>
            <person name="Salamov A."/>
            <person name="Samejima M."/>
            <person name="Schmutz J."/>
            <person name="Slot J.C."/>
            <person name="St John F."/>
            <person name="Stenlid J."/>
            <person name="Sun H."/>
            <person name="Sun S."/>
            <person name="Syed K."/>
            <person name="Tsang A."/>
            <person name="Wiebenga A."/>
            <person name="Young D."/>
            <person name="Pisabarro A."/>
            <person name="Eastwood D.C."/>
            <person name="Martin F."/>
            <person name="Cullen D."/>
            <person name="Grigoriev I.V."/>
            <person name="Hibbett D.S."/>
        </authorList>
    </citation>
    <scope>NUCLEOTIDE SEQUENCE [LARGE SCALE GENOMIC DNA]</scope>
    <source>
        <strain evidence="2">RWD-64-598 SS2</strain>
    </source>
</reference>
<dbReference type="AlphaFoldDB" id="R7SCQ6"/>
<dbReference type="Proteomes" id="UP000053558">
    <property type="component" value="Unassembled WGS sequence"/>
</dbReference>
<dbReference type="GeneID" id="19204311"/>
<organism evidence="1 2">
    <name type="scientific">Coniophora puteana (strain RWD-64-598)</name>
    <name type="common">Brown rot fungus</name>
    <dbReference type="NCBI Taxonomy" id="741705"/>
    <lineage>
        <taxon>Eukaryota</taxon>
        <taxon>Fungi</taxon>
        <taxon>Dikarya</taxon>
        <taxon>Basidiomycota</taxon>
        <taxon>Agaricomycotina</taxon>
        <taxon>Agaricomycetes</taxon>
        <taxon>Agaricomycetidae</taxon>
        <taxon>Boletales</taxon>
        <taxon>Coniophorineae</taxon>
        <taxon>Coniophoraceae</taxon>
        <taxon>Coniophora</taxon>
    </lineage>
</organism>
<keyword evidence="2" id="KW-1185">Reference proteome</keyword>